<sequence length="297" mass="32991">MSSVNTDNVSSHTLVKLCFVVYFGGINKSFILGSSSSSLSFLAPLEAILFDIDGTLCDSDPIHYLAFREMLQEIGFNGGAPITEEFFIQRISGKHNGQLCEVLLPDWDFPRAMKFMHDKEAFFRSCCLYQCQLFPYLKLQQQPPPYRLAAENLQPMNGLNKLCKWIEDCGLKRAAVTNAPKSNAELLLSMLCLEDYFKTLVLAEECDRVKPFPDPYLKALVTLGVSNKHTFVFEDSVSGIKAGVGAGMPVVGLATRNPEELLLEAGAIFVIKDFDDPKLWSALKELENKAEITPGTS</sequence>
<evidence type="ECO:0000313" key="2">
    <source>
        <dbReference type="Proteomes" id="UP001062846"/>
    </source>
</evidence>
<reference evidence="1" key="1">
    <citation type="submission" date="2022-02" db="EMBL/GenBank/DDBJ databases">
        <title>Plant Genome Project.</title>
        <authorList>
            <person name="Zhang R.-G."/>
        </authorList>
    </citation>
    <scope>NUCLEOTIDE SEQUENCE</scope>
    <source>
        <strain evidence="1">AT1</strain>
    </source>
</reference>
<name>A0ACC0MWW6_RHOML</name>
<accession>A0ACC0MWW6</accession>
<keyword evidence="2" id="KW-1185">Reference proteome</keyword>
<comment type="caution">
    <text evidence="1">The sequence shown here is derived from an EMBL/GenBank/DDBJ whole genome shotgun (WGS) entry which is preliminary data.</text>
</comment>
<dbReference type="EMBL" id="CM046394">
    <property type="protein sequence ID" value="KAI8545542.1"/>
    <property type="molecule type" value="Genomic_DNA"/>
</dbReference>
<organism evidence="1 2">
    <name type="scientific">Rhododendron molle</name>
    <name type="common">Chinese azalea</name>
    <name type="synonym">Azalea mollis</name>
    <dbReference type="NCBI Taxonomy" id="49168"/>
    <lineage>
        <taxon>Eukaryota</taxon>
        <taxon>Viridiplantae</taxon>
        <taxon>Streptophyta</taxon>
        <taxon>Embryophyta</taxon>
        <taxon>Tracheophyta</taxon>
        <taxon>Spermatophyta</taxon>
        <taxon>Magnoliopsida</taxon>
        <taxon>eudicotyledons</taxon>
        <taxon>Gunneridae</taxon>
        <taxon>Pentapetalae</taxon>
        <taxon>asterids</taxon>
        <taxon>Ericales</taxon>
        <taxon>Ericaceae</taxon>
        <taxon>Ericoideae</taxon>
        <taxon>Rhodoreae</taxon>
        <taxon>Rhododendron</taxon>
    </lineage>
</organism>
<proteinExistence type="predicted"/>
<protein>
    <submittedName>
        <fullName evidence="1">Uncharacterized protein</fullName>
    </submittedName>
</protein>
<gene>
    <name evidence="1" type="ORF">RHMOL_Rhmol07G0047800</name>
</gene>
<dbReference type="Proteomes" id="UP001062846">
    <property type="component" value="Chromosome 7"/>
</dbReference>
<evidence type="ECO:0000313" key="1">
    <source>
        <dbReference type="EMBL" id="KAI8545542.1"/>
    </source>
</evidence>